<accession>A0A497JHZ3</accession>
<evidence type="ECO:0000313" key="3">
    <source>
        <dbReference type="EMBL" id="RLG69026.1"/>
    </source>
</evidence>
<dbReference type="InterPro" id="IPR008928">
    <property type="entry name" value="6-hairpin_glycosidase_sf"/>
</dbReference>
<sequence>LYSNCCYYYARKEFAWLSKKAGVTMLEAEYEKKAEKTKHVLNLKFWQGDYYYDWIDFSIKNYFDSAGNLLAIFWGIASEYRANEIIRFIEENELNKIPLKTTEPEYGFWRVVPFLLPFKAYYYHNGFSWPWLGCIYALALNKIGQKEKALEELKKVAELIDQECVCHEVFDFEGKPVSSLLLKSERPFAWTAGLFIRACSEILGMEKKKSKQKK</sequence>
<feature type="domain" description="Mannosylglycerate hydrolase MGH1-like glycoside hydrolase" evidence="2">
    <location>
        <begin position="4"/>
        <end position="171"/>
    </location>
</feature>
<dbReference type="GO" id="GO:0005975">
    <property type="term" value="P:carbohydrate metabolic process"/>
    <property type="evidence" value="ECO:0007669"/>
    <property type="project" value="InterPro"/>
</dbReference>
<comment type="caution">
    <text evidence="3">The sequence shown here is derived from an EMBL/GenBank/DDBJ whole genome shotgun (WGS) entry which is preliminary data.</text>
</comment>
<dbReference type="InterPro" id="IPR054491">
    <property type="entry name" value="MGH1-like_GH"/>
</dbReference>
<name>A0A497JHZ3_9ARCH</name>
<proteinExistence type="predicted"/>
<evidence type="ECO:0000259" key="2">
    <source>
        <dbReference type="Pfam" id="PF22422"/>
    </source>
</evidence>
<organism evidence="3 4">
    <name type="scientific">Candidatus Iainarchaeum sp</name>
    <dbReference type="NCBI Taxonomy" id="3101447"/>
    <lineage>
        <taxon>Archaea</taxon>
        <taxon>Candidatus Iainarchaeota</taxon>
        <taxon>Candidatus Iainarchaeia</taxon>
        <taxon>Candidatus Iainarchaeales</taxon>
        <taxon>Candidatus Iainarchaeaceae</taxon>
        <taxon>Candidatus Iainarchaeum</taxon>
    </lineage>
</organism>
<dbReference type="AlphaFoldDB" id="A0A497JHZ3"/>
<reference evidence="3 4" key="1">
    <citation type="submission" date="2018-06" db="EMBL/GenBank/DDBJ databases">
        <title>Extensive metabolic versatility and redundancy in microbially diverse, dynamic hydrothermal sediments.</title>
        <authorList>
            <person name="Dombrowski N."/>
            <person name="Teske A."/>
            <person name="Baker B.J."/>
        </authorList>
    </citation>
    <scope>NUCLEOTIDE SEQUENCE [LARGE SCALE GENOMIC DNA]</scope>
    <source>
        <strain evidence="3">B9_G13</strain>
    </source>
</reference>
<feature type="coiled-coil region" evidence="1">
    <location>
        <begin position="136"/>
        <end position="163"/>
    </location>
</feature>
<dbReference type="InterPro" id="IPR012341">
    <property type="entry name" value="6hp_glycosidase-like_sf"/>
</dbReference>
<dbReference type="EMBL" id="QMWO01000103">
    <property type="protein sequence ID" value="RLG69026.1"/>
    <property type="molecule type" value="Genomic_DNA"/>
</dbReference>
<evidence type="ECO:0000256" key="1">
    <source>
        <dbReference type="SAM" id="Coils"/>
    </source>
</evidence>
<dbReference type="Gene3D" id="1.50.10.10">
    <property type="match status" value="1"/>
</dbReference>
<feature type="non-terminal residue" evidence="3">
    <location>
        <position position="1"/>
    </location>
</feature>
<protein>
    <recommendedName>
        <fullName evidence="2">Mannosylglycerate hydrolase MGH1-like glycoside hydrolase domain-containing protein</fullName>
    </recommendedName>
</protein>
<keyword evidence="1" id="KW-0175">Coiled coil</keyword>
<dbReference type="SUPFAM" id="SSF48208">
    <property type="entry name" value="Six-hairpin glycosidases"/>
    <property type="match status" value="1"/>
</dbReference>
<dbReference type="Proteomes" id="UP000277633">
    <property type="component" value="Unassembled WGS sequence"/>
</dbReference>
<gene>
    <name evidence="3" type="ORF">DRO07_02805</name>
</gene>
<evidence type="ECO:0000313" key="4">
    <source>
        <dbReference type="Proteomes" id="UP000277633"/>
    </source>
</evidence>
<dbReference type="Pfam" id="PF22422">
    <property type="entry name" value="MGH1-like_GH"/>
    <property type="match status" value="1"/>
</dbReference>